<dbReference type="InterPro" id="IPR036866">
    <property type="entry name" value="RibonucZ/Hydroxyglut_hydro"/>
</dbReference>
<accession>A0AAX4K7Y9</accession>
<dbReference type="EMBL" id="CP144089">
    <property type="protein sequence ID" value="WWD02606.1"/>
    <property type="molecule type" value="Genomic_DNA"/>
</dbReference>
<dbReference type="PANTHER" id="PTHR46018:SF2">
    <property type="entry name" value="ZINC PHOSPHODIESTERASE ELAC PROTEIN 1"/>
    <property type="match status" value="1"/>
</dbReference>
<dbReference type="Proteomes" id="UP001358614">
    <property type="component" value="Chromosome 1"/>
</dbReference>
<dbReference type="PANTHER" id="PTHR46018">
    <property type="entry name" value="ZINC PHOSPHODIESTERASE ELAC PROTEIN 1"/>
    <property type="match status" value="1"/>
</dbReference>
<name>A0AAX4K7Y9_9TREE</name>
<dbReference type="GO" id="GO:0005634">
    <property type="term" value="C:nucleus"/>
    <property type="evidence" value="ECO:0007669"/>
    <property type="project" value="TreeGrafter"/>
</dbReference>
<dbReference type="Pfam" id="PF23023">
    <property type="entry name" value="Anti-Pycsar_Apyc1"/>
    <property type="match status" value="1"/>
</dbReference>
<dbReference type="RefSeq" id="XP_066080573.1">
    <property type="nucleotide sequence ID" value="XM_066224476.1"/>
</dbReference>
<dbReference type="GO" id="GO:0042781">
    <property type="term" value="F:3'-tRNA processing endoribonuclease activity"/>
    <property type="evidence" value="ECO:0007669"/>
    <property type="project" value="TreeGrafter"/>
</dbReference>
<dbReference type="GeneID" id="91099450"/>
<dbReference type="SUPFAM" id="SSF56281">
    <property type="entry name" value="Metallo-hydrolase/oxidoreductase"/>
    <property type="match status" value="1"/>
</dbReference>
<sequence length="588" mass="64602">MAAHIGHSQKAKPLSPVSVTFLGTSSGGGPILSRNCSSLAVDFGNEIWLFDAADGTLMRLHQSSLRIANISRIFITHMHADHTLGLVAIMMTIMSGVGVKPGENEELAKLGTKKKATFHIYGPAGIRKLIRTTLSVTSINLAGVFAIHEILEQGEEPSVDCEEENLHSNEAVGIDFIANDDGVWENILQQGNGKSGKGWSVKAGPIHHRVPSLGYVLAEPVPRVQLDTSSLIPLLKSNAEALASLDPPIKHPLSLLSHLTSLPPPPPYTLPSGDVIHPPPPSGISPRKLVIFGDCSGGTENSTFQKMCENPSLLVHECTNGHIPHDVQRGDKGMKIRKKDLEPSLEAKRDRLFFHKPTDGKKGHPHENGNGHHSFEDILAKDNEKRLEVQKKALSRGHSTPEEVGNFAKTIKARRVIVNHFSAMFPSPRYPSTEPFPSILSPISPFPYPSPTSTPSNAHGYDPHVEPHSLTKNELHTRLIMQSLADQITEIWSPPADRDEDKIARMAIPSRDFMSIRIPSHELSDIEQDDIRRYREELDRVMGSWKECGGVWVDLPKEVGRIWLGVEPAPSIGGKTAPQEGNHIRYEE</sequence>
<reference evidence="2 3" key="1">
    <citation type="submission" date="2024-01" db="EMBL/GenBank/DDBJ databases">
        <title>Comparative genomics of Cryptococcus and Kwoniella reveals pathogenesis evolution and contrasting modes of karyotype evolution via chromosome fusion or intercentromeric recombination.</title>
        <authorList>
            <person name="Coelho M.A."/>
            <person name="David-Palma M."/>
            <person name="Shea T."/>
            <person name="Bowers K."/>
            <person name="McGinley-Smith S."/>
            <person name="Mohammad A.W."/>
            <person name="Gnirke A."/>
            <person name="Yurkov A.M."/>
            <person name="Nowrousian M."/>
            <person name="Sun S."/>
            <person name="Cuomo C.A."/>
            <person name="Heitman J."/>
        </authorList>
    </citation>
    <scope>NUCLEOTIDE SEQUENCE [LARGE SCALE GENOMIC DNA]</scope>
    <source>
        <strain evidence="2 3">PYCC6329</strain>
    </source>
</reference>
<organism evidence="2 3">
    <name type="scientific">Kwoniella europaea PYCC6329</name>
    <dbReference type="NCBI Taxonomy" id="1423913"/>
    <lineage>
        <taxon>Eukaryota</taxon>
        <taxon>Fungi</taxon>
        <taxon>Dikarya</taxon>
        <taxon>Basidiomycota</taxon>
        <taxon>Agaricomycotina</taxon>
        <taxon>Tremellomycetes</taxon>
        <taxon>Tremellales</taxon>
        <taxon>Cryptococcaceae</taxon>
        <taxon>Kwoniella</taxon>
    </lineage>
</organism>
<dbReference type="AlphaFoldDB" id="A0AAX4K7Y9"/>
<evidence type="ECO:0000313" key="3">
    <source>
        <dbReference type="Proteomes" id="UP001358614"/>
    </source>
</evidence>
<keyword evidence="3" id="KW-1185">Reference proteome</keyword>
<evidence type="ECO:0000256" key="1">
    <source>
        <dbReference type="SAM" id="MobiDB-lite"/>
    </source>
</evidence>
<protein>
    <submittedName>
        <fullName evidence="2">Uncharacterized protein</fullName>
    </submittedName>
</protein>
<evidence type="ECO:0000313" key="2">
    <source>
        <dbReference type="EMBL" id="WWD02606.1"/>
    </source>
</evidence>
<gene>
    <name evidence="2" type="ORF">V865_000646</name>
</gene>
<feature type="region of interest" description="Disordered" evidence="1">
    <location>
        <begin position="354"/>
        <end position="374"/>
    </location>
</feature>
<dbReference type="Gene3D" id="3.60.15.10">
    <property type="entry name" value="Ribonuclease Z/Hydroxyacylglutathione hydrolase-like"/>
    <property type="match status" value="1"/>
</dbReference>
<proteinExistence type="predicted"/>
<dbReference type="KEGG" id="ker:91099450"/>